<accession>A0AAV9XT41</accession>
<dbReference type="Proteomes" id="UP001365542">
    <property type="component" value="Unassembled WGS sequence"/>
</dbReference>
<dbReference type="SUPFAM" id="SSF53167">
    <property type="entry name" value="Purine and uridine phosphorylases"/>
    <property type="match status" value="1"/>
</dbReference>
<dbReference type="InterPro" id="IPR053137">
    <property type="entry name" value="NLR-like"/>
</dbReference>
<evidence type="ECO:0000313" key="4">
    <source>
        <dbReference type="Proteomes" id="UP001365542"/>
    </source>
</evidence>
<evidence type="ECO:0000259" key="1">
    <source>
        <dbReference type="Pfam" id="PF01048"/>
    </source>
</evidence>
<evidence type="ECO:0000259" key="2">
    <source>
        <dbReference type="Pfam" id="PF24476"/>
    </source>
</evidence>
<evidence type="ECO:0000313" key="3">
    <source>
        <dbReference type="EMBL" id="KAK6544626.1"/>
    </source>
</evidence>
<dbReference type="EMBL" id="JAVHJO010000001">
    <property type="protein sequence ID" value="KAK6544626.1"/>
    <property type="molecule type" value="Genomic_DNA"/>
</dbReference>
<name>A0AAV9XT41_9PEZI</name>
<dbReference type="InterPro" id="IPR000845">
    <property type="entry name" value="Nucleoside_phosphorylase_d"/>
</dbReference>
<dbReference type="PANTHER" id="PTHR46082:SF11">
    <property type="entry name" value="AAA+ ATPASE DOMAIN-CONTAINING PROTEIN-RELATED"/>
    <property type="match status" value="1"/>
</dbReference>
<dbReference type="AlphaFoldDB" id="A0AAV9XT41"/>
<sequence length="764" mass="85963">MMLEAIGSFSQVMREVYNPMRDIYNDSVAVETKSKGGKANTQLNFQFGNAMQSLHHSLTSNSTKCSRLHAARLHLPIFEISDPELPNIDLNIYLSTCAESMSWQCAQCVVQIENSQPHPPKRLRYQPVHNLCQTIHRSQGYGLSLRLMFEGQNLWDLSNPRERKPIVTTCPSVSLRSLLDDGYFRQSDRERLSKVSLKEKRTLAVVLAHTMLQLCGGPWIHETWDAANIYFLYDSANQRILNLRKPYINAPLRSPDHVISDTDDRIHRYPLILDFARLLLEIQHGETMQPTEADCHAVTQEMTPDTPFFMVNRVLNEVSDDIFQDYQAAIEACLEFDKYLPSEDTTYRDSEFRNLIYTHVVEPLEEELYKGFKLKFGELGKVGKSEGSFSLQQFTSISLSNTASRDVGTVQVTSTKEQTTRQSASNCTYTEVLSSTANLQVLNDQINYSQTTIEAISTESYTPEAYNIGIVCPMGVELVPILAILDREHPSLPSVGRRNKYTLGQIGHHNVVITVMPEIGNNAAAAVVTQLQNDFRSLRFTLLVGIGGGVPDLEKHDIRLGDVVVSKPNMEFGGVVQFDRGKANIDSFERTGLLNKPPAVLMASLEELIARHKLKGNKMGENLSEMLRRYPNLIKEQYVDQGEENDTLFHHDYSHSHGSDCNGCQKDMIVRRIPRMSRSPKIHYGTIGSSNLVVKDAGKREKLRQELGIICVDMEAAGLVNEFPCLVIRGICDYADSHKAKRWQPYAAATAAAFTKELLSVVPA</sequence>
<reference evidence="3 4" key="1">
    <citation type="submission" date="2019-10" db="EMBL/GenBank/DDBJ databases">
        <authorList>
            <person name="Palmer J.M."/>
        </authorList>
    </citation>
    <scope>NUCLEOTIDE SEQUENCE [LARGE SCALE GENOMIC DNA]</scope>
    <source>
        <strain evidence="3 4">TWF694</strain>
    </source>
</reference>
<feature type="domain" description="DUF7580" evidence="2">
    <location>
        <begin position="46"/>
        <end position="369"/>
    </location>
</feature>
<feature type="domain" description="Nucleoside phosphorylase" evidence="1">
    <location>
        <begin position="468"/>
        <end position="577"/>
    </location>
</feature>
<evidence type="ECO:0008006" key="5">
    <source>
        <dbReference type="Google" id="ProtNLM"/>
    </source>
</evidence>
<gene>
    <name evidence="3" type="ORF">TWF694_001315</name>
</gene>
<proteinExistence type="predicted"/>
<keyword evidence="4" id="KW-1185">Reference proteome</keyword>
<dbReference type="GO" id="GO:0003824">
    <property type="term" value="F:catalytic activity"/>
    <property type="evidence" value="ECO:0007669"/>
    <property type="project" value="InterPro"/>
</dbReference>
<dbReference type="GO" id="GO:0009116">
    <property type="term" value="P:nucleoside metabolic process"/>
    <property type="evidence" value="ECO:0007669"/>
    <property type="project" value="InterPro"/>
</dbReference>
<protein>
    <recommendedName>
        <fullName evidence="5">Nucleoside phosphorylase domain-containing protein</fullName>
    </recommendedName>
</protein>
<dbReference type="InterPro" id="IPR056002">
    <property type="entry name" value="DUF7580"/>
</dbReference>
<dbReference type="Pfam" id="PF01048">
    <property type="entry name" value="PNP_UDP_1"/>
    <property type="match status" value="1"/>
</dbReference>
<dbReference type="PANTHER" id="PTHR46082">
    <property type="entry name" value="ATP/GTP-BINDING PROTEIN-RELATED"/>
    <property type="match status" value="1"/>
</dbReference>
<dbReference type="InterPro" id="IPR035994">
    <property type="entry name" value="Nucleoside_phosphorylase_sf"/>
</dbReference>
<comment type="caution">
    <text evidence="3">The sequence shown here is derived from an EMBL/GenBank/DDBJ whole genome shotgun (WGS) entry which is preliminary data.</text>
</comment>
<organism evidence="3 4">
    <name type="scientific">Orbilia ellipsospora</name>
    <dbReference type="NCBI Taxonomy" id="2528407"/>
    <lineage>
        <taxon>Eukaryota</taxon>
        <taxon>Fungi</taxon>
        <taxon>Dikarya</taxon>
        <taxon>Ascomycota</taxon>
        <taxon>Pezizomycotina</taxon>
        <taxon>Orbiliomycetes</taxon>
        <taxon>Orbiliales</taxon>
        <taxon>Orbiliaceae</taxon>
        <taxon>Orbilia</taxon>
    </lineage>
</organism>
<dbReference type="Gene3D" id="3.40.50.1580">
    <property type="entry name" value="Nucleoside phosphorylase domain"/>
    <property type="match status" value="1"/>
</dbReference>
<dbReference type="Pfam" id="PF24476">
    <property type="entry name" value="DUF7580"/>
    <property type="match status" value="1"/>
</dbReference>